<name>A0A3N0Z551_ANAGA</name>
<feature type="compositionally biased region" description="Basic and acidic residues" evidence="1">
    <location>
        <begin position="225"/>
        <end position="244"/>
    </location>
</feature>
<feature type="region of interest" description="Disordered" evidence="1">
    <location>
        <begin position="217"/>
        <end position="244"/>
    </location>
</feature>
<accession>A0A3N0Z551</accession>
<dbReference type="AlphaFoldDB" id="A0A3N0Z551"/>
<evidence type="ECO:0000313" key="2">
    <source>
        <dbReference type="EMBL" id="ROL53585.1"/>
    </source>
</evidence>
<gene>
    <name evidence="2" type="ORF">DPX16_4357</name>
</gene>
<protein>
    <submittedName>
        <fullName evidence="2">Uncharacterized protein</fullName>
    </submittedName>
</protein>
<proteinExistence type="predicted"/>
<dbReference type="EMBL" id="RJVU01008125">
    <property type="protein sequence ID" value="ROL53585.1"/>
    <property type="molecule type" value="Genomic_DNA"/>
</dbReference>
<organism evidence="2 3">
    <name type="scientific">Anabarilius grahami</name>
    <name type="common">Kanglang fish</name>
    <name type="synonym">Barilius grahami</name>
    <dbReference type="NCBI Taxonomy" id="495550"/>
    <lineage>
        <taxon>Eukaryota</taxon>
        <taxon>Metazoa</taxon>
        <taxon>Chordata</taxon>
        <taxon>Craniata</taxon>
        <taxon>Vertebrata</taxon>
        <taxon>Euteleostomi</taxon>
        <taxon>Actinopterygii</taxon>
        <taxon>Neopterygii</taxon>
        <taxon>Teleostei</taxon>
        <taxon>Ostariophysi</taxon>
        <taxon>Cypriniformes</taxon>
        <taxon>Xenocyprididae</taxon>
        <taxon>Xenocypridinae</taxon>
        <taxon>Xenocypridinae incertae sedis</taxon>
        <taxon>Anabarilius</taxon>
    </lineage>
</organism>
<comment type="caution">
    <text evidence="2">The sequence shown here is derived from an EMBL/GenBank/DDBJ whole genome shotgun (WGS) entry which is preliminary data.</text>
</comment>
<sequence>MAGTTPMFTDTEGPMLPVGTGEAAILSIASREFECVATGELECVATGELECVATGELECVATGELDTTSVHYIGNETLGTAAEIEYVCVSSYICQLRGIIHQSESSCTLSVSIGLVIGFHLNLAKKFPPRRRERHFVCPFSLSVGDVMDRGPQTLTALQQQLSILSVRSYYGSMFGWADLGTHPKNIFMSRAQRASFSIHSGPADCQNTSLIEYSSEGGPLVSDQQEKKGEQQDVCHSTHDDRSGSHFKIFKVMSHPKNTQI</sequence>
<evidence type="ECO:0000313" key="3">
    <source>
        <dbReference type="Proteomes" id="UP000281406"/>
    </source>
</evidence>
<evidence type="ECO:0000256" key="1">
    <source>
        <dbReference type="SAM" id="MobiDB-lite"/>
    </source>
</evidence>
<dbReference type="Proteomes" id="UP000281406">
    <property type="component" value="Unassembled WGS sequence"/>
</dbReference>
<reference evidence="2 3" key="1">
    <citation type="submission" date="2018-10" db="EMBL/GenBank/DDBJ databases">
        <title>Genome assembly for a Yunnan-Guizhou Plateau 3E fish, Anabarilius grahami (Regan), and its evolutionary and genetic applications.</title>
        <authorList>
            <person name="Jiang W."/>
        </authorList>
    </citation>
    <scope>NUCLEOTIDE SEQUENCE [LARGE SCALE GENOMIC DNA]</scope>
    <source>
        <strain evidence="2">AG-KIZ</strain>
        <tissue evidence="2">Muscle</tissue>
    </source>
</reference>
<keyword evidence="3" id="KW-1185">Reference proteome</keyword>